<dbReference type="EMBL" id="CP155571">
    <property type="protein sequence ID" value="XFO70072.1"/>
    <property type="molecule type" value="Genomic_DNA"/>
</dbReference>
<evidence type="ECO:0000256" key="1">
    <source>
        <dbReference type="ARBA" id="ARBA00022723"/>
    </source>
</evidence>
<dbReference type="InterPro" id="IPR051158">
    <property type="entry name" value="Metallophosphoesterase_sf"/>
</dbReference>
<evidence type="ECO:0000313" key="6">
    <source>
        <dbReference type="Proteomes" id="UP000216052"/>
    </source>
</evidence>
<evidence type="ECO:0000256" key="2">
    <source>
        <dbReference type="ARBA" id="ARBA00022801"/>
    </source>
</evidence>
<protein>
    <submittedName>
        <fullName evidence="5">3',5'-cyclic adenosine monophosphate phosphodiesterase CpdA</fullName>
        <ecNumber evidence="5">3.1.4.53</ecNumber>
    </submittedName>
</protein>
<keyword evidence="6" id="KW-1185">Reference proteome</keyword>
<evidence type="ECO:0000256" key="3">
    <source>
        <dbReference type="SAM" id="Phobius"/>
    </source>
</evidence>
<keyword evidence="1" id="KW-0479">Metal-binding</keyword>
<feature type="domain" description="Calcineurin-like phosphoesterase" evidence="4">
    <location>
        <begin position="180"/>
        <end position="348"/>
    </location>
</feature>
<dbReference type="InterPro" id="IPR004843">
    <property type="entry name" value="Calcineurin-like_PHP"/>
</dbReference>
<keyword evidence="3" id="KW-0812">Transmembrane</keyword>
<sequence>MQHGPSIYATVLALLILLGIIWLGERVLAKWHPVYAGKKVKTGYRLTTALAVITLIFSRWLRPADSFPGVWFRYLLYAAYIWLVGLVFLLLVLLLGHTMRILARRLRRKAILPQAATGPAKAGQEPTLTRRNFLQGALMAVPAVPFMISTYGVIGGDSIIVVNRHTLLFPQLPPALNGFTIAQISDTHMGNFFGMDKLERVLAMVKRERPDLLVITGDLVDDLGLLSPLINRLTAFHSELLQGIFFCWGNHEYFRDINRIRRALESSPVKVLANSHQVLTNGLVLAGVDYPWGNNKGEQEGKRRSYFAQAMQGIPADSFTVFLTHHPDFLDNAFAAKVPLSLAGHTHGGQVAFGGVSMLPVQYKYMRGMFRQDGCYGYVSVGTGHWLPLRIGCPAEISIFTLKKGMS</sequence>
<feature type="transmembrane region" description="Helical" evidence="3">
    <location>
        <begin position="74"/>
        <end position="99"/>
    </location>
</feature>
<name>A0ABZ3IVI1_SPOA4</name>
<dbReference type="PANTHER" id="PTHR31302:SF31">
    <property type="entry name" value="PHOSPHODIESTERASE YAEI"/>
    <property type="match status" value="1"/>
</dbReference>
<keyword evidence="3" id="KW-1133">Transmembrane helix</keyword>
<evidence type="ECO:0000259" key="4">
    <source>
        <dbReference type="Pfam" id="PF00149"/>
    </source>
</evidence>
<organism evidence="5 6">
    <name type="scientific">Sporomusa acidovorans (strain ATCC 49682 / DSM 3132 / Mol)</name>
    <dbReference type="NCBI Taxonomy" id="1123286"/>
    <lineage>
        <taxon>Bacteria</taxon>
        <taxon>Bacillati</taxon>
        <taxon>Bacillota</taxon>
        <taxon>Negativicutes</taxon>
        <taxon>Selenomonadales</taxon>
        <taxon>Sporomusaceae</taxon>
        <taxon>Sporomusa</taxon>
    </lineage>
</organism>
<keyword evidence="3" id="KW-0472">Membrane</keyword>
<dbReference type="SUPFAM" id="SSF56300">
    <property type="entry name" value="Metallo-dependent phosphatases"/>
    <property type="match status" value="1"/>
</dbReference>
<dbReference type="EC" id="3.1.4.53" evidence="5"/>
<dbReference type="CDD" id="cd07385">
    <property type="entry name" value="MPP_YkuE_C"/>
    <property type="match status" value="1"/>
</dbReference>
<dbReference type="InterPro" id="IPR029052">
    <property type="entry name" value="Metallo-depent_PP-like"/>
</dbReference>
<dbReference type="Proteomes" id="UP000216052">
    <property type="component" value="Chromosome"/>
</dbReference>
<feature type="transmembrane region" description="Helical" evidence="3">
    <location>
        <begin position="6"/>
        <end position="23"/>
    </location>
</feature>
<evidence type="ECO:0000313" key="5">
    <source>
        <dbReference type="EMBL" id="XFO70072.1"/>
    </source>
</evidence>
<dbReference type="RefSeq" id="WP_093795430.1">
    <property type="nucleotide sequence ID" value="NZ_CP155571.1"/>
</dbReference>
<dbReference type="PANTHER" id="PTHR31302">
    <property type="entry name" value="TRANSMEMBRANE PROTEIN WITH METALLOPHOSPHOESTERASE DOMAIN-RELATED"/>
    <property type="match status" value="1"/>
</dbReference>
<dbReference type="GO" id="GO:0004115">
    <property type="term" value="F:3',5'-cyclic-AMP phosphodiesterase activity"/>
    <property type="evidence" value="ECO:0007669"/>
    <property type="project" value="UniProtKB-EC"/>
</dbReference>
<dbReference type="Gene3D" id="3.60.21.10">
    <property type="match status" value="1"/>
</dbReference>
<dbReference type="Pfam" id="PF00149">
    <property type="entry name" value="Metallophos"/>
    <property type="match status" value="1"/>
</dbReference>
<proteinExistence type="predicted"/>
<feature type="transmembrane region" description="Helical" evidence="3">
    <location>
        <begin position="44"/>
        <end position="62"/>
    </location>
</feature>
<gene>
    <name evidence="5" type="primary">cpdA_1</name>
    <name evidence="5" type="ORF">SPACI_000570</name>
</gene>
<reference evidence="5" key="1">
    <citation type="submission" date="2024-05" db="EMBL/GenBank/DDBJ databases">
        <title>Isolation and characterization of Sporomusa carbonis sp. nov., a carboxydotrophic hydrogenogen in the genus of Sporomusa isolated from a charcoal burning pile.</title>
        <authorList>
            <person name="Boeer T."/>
            <person name="Rosenbaum F."/>
            <person name="Eysell L."/>
            <person name="Mueller V."/>
            <person name="Daniel R."/>
            <person name="Poehlein A."/>
        </authorList>
    </citation>
    <scope>NUCLEOTIDE SEQUENCE [LARGE SCALE GENOMIC DNA]</scope>
    <source>
        <strain evidence="5">DSM 3132</strain>
    </source>
</reference>
<accession>A0ABZ3IVI1</accession>
<keyword evidence="2 5" id="KW-0378">Hydrolase</keyword>